<dbReference type="Pfam" id="PF00126">
    <property type="entry name" value="HTH_1"/>
    <property type="match status" value="1"/>
</dbReference>
<evidence type="ECO:0000259" key="2">
    <source>
        <dbReference type="Pfam" id="PF12727"/>
    </source>
</evidence>
<dbReference type="PANTHER" id="PTHR38431">
    <property type="entry name" value="BLL2305 PROTEIN"/>
    <property type="match status" value="1"/>
</dbReference>
<comment type="caution">
    <text evidence="3">The sequence shown here is derived from an EMBL/GenBank/DDBJ whole genome shotgun (WGS) entry which is preliminary data.</text>
</comment>
<dbReference type="PANTHER" id="PTHR38431:SF1">
    <property type="entry name" value="BLL2305 PROTEIN"/>
    <property type="match status" value="1"/>
</dbReference>
<dbReference type="InterPro" id="IPR036390">
    <property type="entry name" value="WH_DNA-bd_sf"/>
</dbReference>
<protein>
    <submittedName>
        <fullName evidence="3">Substrate-binding domain-containing protein</fullName>
    </submittedName>
</protein>
<gene>
    <name evidence="3" type="ORF">RY831_22385</name>
</gene>
<dbReference type="InterPro" id="IPR036388">
    <property type="entry name" value="WH-like_DNA-bd_sf"/>
</dbReference>
<reference evidence="3 4" key="1">
    <citation type="submission" date="2023-10" db="EMBL/GenBank/DDBJ databases">
        <title>Noviherbaspirillum sp. CPCC 100848 genome assembly.</title>
        <authorList>
            <person name="Li X.Y."/>
            <person name="Fang X.M."/>
        </authorList>
    </citation>
    <scope>NUCLEOTIDE SEQUENCE [LARGE SCALE GENOMIC DNA]</scope>
    <source>
        <strain evidence="3 4">CPCC 100848</strain>
    </source>
</reference>
<dbReference type="Proteomes" id="UP001352263">
    <property type="component" value="Unassembled WGS sequence"/>
</dbReference>
<dbReference type="RefSeq" id="WP_326508602.1">
    <property type="nucleotide sequence ID" value="NZ_JAWIIV010000023.1"/>
</dbReference>
<dbReference type="InterPro" id="IPR000847">
    <property type="entry name" value="LysR_HTH_N"/>
</dbReference>
<dbReference type="Gene3D" id="1.10.10.10">
    <property type="entry name" value="Winged helix-like DNA-binding domain superfamily/Winged helix DNA-binding domain"/>
    <property type="match status" value="1"/>
</dbReference>
<dbReference type="EMBL" id="JAWIIV010000023">
    <property type="protein sequence ID" value="MEC4721921.1"/>
    <property type="molecule type" value="Genomic_DNA"/>
</dbReference>
<accession>A0ABU6JE29</accession>
<feature type="domain" description="PBP" evidence="2">
    <location>
        <begin position="136"/>
        <end position="325"/>
    </location>
</feature>
<evidence type="ECO:0000313" key="4">
    <source>
        <dbReference type="Proteomes" id="UP001352263"/>
    </source>
</evidence>
<evidence type="ECO:0000259" key="1">
    <source>
        <dbReference type="Pfam" id="PF00126"/>
    </source>
</evidence>
<keyword evidence="4" id="KW-1185">Reference proteome</keyword>
<dbReference type="SUPFAM" id="SSF53850">
    <property type="entry name" value="Periplasmic binding protein-like II"/>
    <property type="match status" value="1"/>
</dbReference>
<name>A0ABU6JE29_9BURK</name>
<dbReference type="Pfam" id="PF12727">
    <property type="entry name" value="PBP_like"/>
    <property type="match status" value="1"/>
</dbReference>
<dbReference type="Gene3D" id="3.40.190.10">
    <property type="entry name" value="Periplasmic binding protein-like II"/>
    <property type="match status" value="1"/>
</dbReference>
<organism evidence="3 4">
    <name type="scientific">Noviherbaspirillum album</name>
    <dbReference type="NCBI Taxonomy" id="3080276"/>
    <lineage>
        <taxon>Bacteria</taxon>
        <taxon>Pseudomonadati</taxon>
        <taxon>Pseudomonadota</taxon>
        <taxon>Betaproteobacteria</taxon>
        <taxon>Burkholderiales</taxon>
        <taxon>Oxalobacteraceae</taxon>
        <taxon>Noviherbaspirillum</taxon>
    </lineage>
</organism>
<feature type="domain" description="HTH lysR-type" evidence="1">
    <location>
        <begin position="25"/>
        <end position="82"/>
    </location>
</feature>
<dbReference type="InterPro" id="IPR024370">
    <property type="entry name" value="PBP_domain"/>
</dbReference>
<proteinExistence type="predicted"/>
<evidence type="ECO:0000313" key="3">
    <source>
        <dbReference type="EMBL" id="MEC4721921.1"/>
    </source>
</evidence>
<dbReference type="SUPFAM" id="SSF46785">
    <property type="entry name" value="Winged helix' DNA-binding domain"/>
    <property type="match status" value="1"/>
</dbReference>
<sequence length="372" mass="41691">MFNIKVGYTFSDSPINKPHLEHPLFELLAAIHSTGSVAQAAECLDLSYRHVWGSLKKWEEALGSELILWERGKRARLSGFGEKLLYAEQRAKTRVLPQLENLISEMEREFAFAFDPTTHVVPMYASHDMALPRLKEYMAQEARLHLDLKFRGSMDCIAALTRGECLLAGFHVSEDRAKGTLTQKTFKKLLKPGKHKLINFVGRQQGLIVRSGNPKNIRNLRDLKRPELRFVNREPGSGTRLEIEQLLATENIAAASINGFDSAEPTHLSVAAAVASGQADVGFGIQAAAAKSGLGFIPLIREQYYFVCLKESLDEAAIVKLRELLRSKEWRLLINDLPGYDTQLAGDVVSLRKAMPWYSFKTEKQPAMVSPE</sequence>